<evidence type="ECO:0000256" key="2">
    <source>
        <dbReference type="ARBA" id="ARBA00022475"/>
    </source>
</evidence>
<comment type="subcellular location">
    <subcellularLocation>
        <location evidence="1">Cell membrane</location>
        <topology evidence="1">Multi-pass membrane protein</topology>
    </subcellularLocation>
</comment>
<comment type="caution">
    <text evidence="8">The sequence shown here is derived from an EMBL/GenBank/DDBJ whole genome shotgun (WGS) entry which is preliminary data.</text>
</comment>
<dbReference type="RefSeq" id="WP_273379956.1">
    <property type="nucleotide sequence ID" value="NZ_JACSIR010000045.1"/>
</dbReference>
<dbReference type="AlphaFoldDB" id="A0A953I1X7"/>
<dbReference type="Gene3D" id="3.30.70.120">
    <property type="match status" value="1"/>
</dbReference>
<dbReference type="InterPro" id="IPR015867">
    <property type="entry name" value="N-reg_PII/ATP_PRibTrfase_C"/>
</dbReference>
<reference evidence="8" key="1">
    <citation type="submission" date="2017-11" db="EMBL/GenBank/DDBJ databases">
        <title>Three new genomes from thermophilic consortium.</title>
        <authorList>
            <person name="Quaggio R."/>
            <person name="Amgarten D."/>
            <person name="Setubal J.C."/>
        </authorList>
    </citation>
    <scope>NUCLEOTIDE SEQUENCE</scope>
    <source>
        <strain evidence="8">ZCTH01-B2</strain>
    </source>
</reference>
<feature type="transmembrane region" description="Helical" evidence="6">
    <location>
        <begin position="75"/>
        <end position="92"/>
    </location>
</feature>
<dbReference type="GO" id="GO:0005886">
    <property type="term" value="C:plasma membrane"/>
    <property type="evidence" value="ECO:0007669"/>
    <property type="project" value="UniProtKB-SubCell"/>
</dbReference>
<keyword evidence="3 6" id="KW-0812">Transmembrane</keyword>
<evidence type="ECO:0000256" key="6">
    <source>
        <dbReference type="SAM" id="Phobius"/>
    </source>
</evidence>
<keyword evidence="4 6" id="KW-1133">Transmembrane helix</keyword>
<dbReference type="Proteomes" id="UP000732377">
    <property type="component" value="Unassembled WGS sequence"/>
</dbReference>
<feature type="transmembrane region" description="Helical" evidence="6">
    <location>
        <begin position="166"/>
        <end position="189"/>
    </location>
</feature>
<dbReference type="InterPro" id="IPR051461">
    <property type="entry name" value="UPF0750_membrane"/>
</dbReference>
<dbReference type="EMBL" id="PIUK01000114">
    <property type="protein sequence ID" value="MBY6276857.1"/>
    <property type="molecule type" value="Genomic_DNA"/>
</dbReference>
<organism evidence="8 9">
    <name type="scientific">Symbiobacterium thermophilum</name>
    <dbReference type="NCBI Taxonomy" id="2734"/>
    <lineage>
        <taxon>Bacteria</taxon>
        <taxon>Bacillati</taxon>
        <taxon>Bacillota</taxon>
        <taxon>Clostridia</taxon>
        <taxon>Eubacteriales</taxon>
        <taxon>Symbiobacteriaceae</taxon>
        <taxon>Symbiobacterium</taxon>
    </lineage>
</organism>
<evidence type="ECO:0000313" key="9">
    <source>
        <dbReference type="Proteomes" id="UP000732377"/>
    </source>
</evidence>
<feature type="transmembrane region" description="Helical" evidence="6">
    <location>
        <begin position="98"/>
        <end position="117"/>
    </location>
</feature>
<keyword evidence="2" id="KW-1003">Cell membrane</keyword>
<dbReference type="PANTHER" id="PTHR33545:SF5">
    <property type="entry name" value="UPF0750 MEMBRANE PROTEIN YITT"/>
    <property type="match status" value="1"/>
</dbReference>
<feature type="domain" description="DUF2179" evidence="7">
    <location>
        <begin position="212"/>
        <end position="266"/>
    </location>
</feature>
<accession>A0A953I1X7</accession>
<dbReference type="CDD" id="cd16380">
    <property type="entry name" value="YitT_C"/>
    <property type="match status" value="1"/>
</dbReference>
<gene>
    <name evidence="8" type="ORF">CWE10_11720</name>
</gene>
<dbReference type="InterPro" id="IPR003740">
    <property type="entry name" value="YitT"/>
</dbReference>
<protein>
    <submittedName>
        <fullName evidence="8">YitT family protein</fullName>
    </submittedName>
</protein>
<proteinExistence type="predicted"/>
<evidence type="ECO:0000313" key="8">
    <source>
        <dbReference type="EMBL" id="MBY6276857.1"/>
    </source>
</evidence>
<evidence type="ECO:0000256" key="5">
    <source>
        <dbReference type="ARBA" id="ARBA00023136"/>
    </source>
</evidence>
<dbReference type="InterPro" id="IPR019264">
    <property type="entry name" value="DUF2179"/>
</dbReference>
<dbReference type="Pfam" id="PF02588">
    <property type="entry name" value="YitT_membrane"/>
    <property type="match status" value="1"/>
</dbReference>
<evidence type="ECO:0000256" key="1">
    <source>
        <dbReference type="ARBA" id="ARBA00004651"/>
    </source>
</evidence>
<feature type="transmembrane region" description="Helical" evidence="6">
    <location>
        <begin position="138"/>
        <end position="160"/>
    </location>
</feature>
<evidence type="ECO:0000259" key="7">
    <source>
        <dbReference type="Pfam" id="PF10035"/>
    </source>
</evidence>
<dbReference type="Pfam" id="PF10035">
    <property type="entry name" value="DUF2179"/>
    <property type="match status" value="1"/>
</dbReference>
<keyword evidence="5 6" id="KW-0472">Membrane</keyword>
<name>A0A953I1X7_SYMTR</name>
<feature type="transmembrane region" description="Helical" evidence="6">
    <location>
        <begin position="38"/>
        <end position="63"/>
    </location>
</feature>
<sequence>MLWILQLLAGALLMALSANVFLVPLKLAEGGVTGIGIILYHLLGVPMWVTQVVVNIPILALGLKVKGWRLIRRSLIGVAAYSFFLAVTANVPPITDQVVLAIIYGGLTMGIGLGLVLRSGGSTGGTEVLALVLQQRSGFSVGSMVLAVDTVVLAMAAVAFSPEAAMWAVITLFISSKVVDVVQVGLYSARGVTIITTRPEPIARRIMNEVERGVTIINGTGAFTGEPRTILYTVAQRTELTQVKQIAYAEDPKAFVVVAEVHEVLGEGFRDPSKDMH</sequence>
<evidence type="ECO:0000256" key="4">
    <source>
        <dbReference type="ARBA" id="ARBA00022989"/>
    </source>
</evidence>
<dbReference type="PIRSF" id="PIRSF006483">
    <property type="entry name" value="Membrane_protein_YitT"/>
    <property type="match status" value="1"/>
</dbReference>
<dbReference type="PANTHER" id="PTHR33545">
    <property type="entry name" value="UPF0750 MEMBRANE PROTEIN YITT-RELATED"/>
    <property type="match status" value="1"/>
</dbReference>
<evidence type="ECO:0000256" key="3">
    <source>
        <dbReference type="ARBA" id="ARBA00022692"/>
    </source>
</evidence>